<keyword evidence="6" id="KW-0411">Iron-sulfur</keyword>
<dbReference type="PROSITE" id="PS00198">
    <property type="entry name" value="4FE4S_FER_1"/>
    <property type="match status" value="1"/>
</dbReference>
<feature type="transmembrane region" description="Helical" evidence="7">
    <location>
        <begin position="258"/>
        <end position="277"/>
    </location>
</feature>
<evidence type="ECO:0000256" key="4">
    <source>
        <dbReference type="ARBA" id="ARBA00022982"/>
    </source>
</evidence>
<dbReference type="SUPFAM" id="SSF54862">
    <property type="entry name" value="4Fe-4S ferredoxins"/>
    <property type="match status" value="1"/>
</dbReference>
<keyword evidence="2" id="KW-0004">4Fe-4S</keyword>
<evidence type="ECO:0000256" key="5">
    <source>
        <dbReference type="ARBA" id="ARBA00023004"/>
    </source>
</evidence>
<proteinExistence type="predicted"/>
<dbReference type="PROSITE" id="PS51379">
    <property type="entry name" value="4FE4S_FER_2"/>
    <property type="match status" value="1"/>
</dbReference>
<dbReference type="AlphaFoldDB" id="A0A7C5DGD2"/>
<feature type="domain" description="4Fe-4S ferredoxin-type" evidence="8">
    <location>
        <begin position="187"/>
        <end position="218"/>
    </location>
</feature>
<sequence length="370" mass="40876">MQTHWRRYRQAAAIAQAVVLTGLPFVKVNGQSALRFDIGELNLYFFGTVIRIGDFYLILAATLFLLLFIATVTVVFGRVWCGWLCPQTVLLDLTDSLASIIGQKHRNLIGKLVLVPLSALVSITMIWYFVPPAETIAGLFSSPLIAGFFIVLWALVWLELALLGRGFCTSICPYAMMQNALFDKETLVIEYDKSRDSTCMKCDDCVRACPVGIDIKEGLSNRCIACAECIDACWLKSSKRDLPPFPNYKGKIIRPKTFLLGGLTAASALVVVLLFAMRPPVEFTLSRIQEPLPSGLNRYAYTIYNNSSKPLELELDAPEGITLIGERTISIAPFGVIRNKVLLRADGKPDEVSLTLHGDSISITKEAGFL</sequence>
<gene>
    <name evidence="9" type="ORF">ENL07_09685</name>
</gene>
<evidence type="ECO:0000256" key="1">
    <source>
        <dbReference type="ARBA" id="ARBA00022448"/>
    </source>
</evidence>
<feature type="transmembrane region" description="Helical" evidence="7">
    <location>
        <begin position="136"/>
        <end position="158"/>
    </location>
</feature>
<evidence type="ECO:0000259" key="8">
    <source>
        <dbReference type="PROSITE" id="PS51379"/>
    </source>
</evidence>
<dbReference type="GO" id="GO:0051539">
    <property type="term" value="F:4 iron, 4 sulfur cluster binding"/>
    <property type="evidence" value="ECO:0007669"/>
    <property type="project" value="UniProtKB-KW"/>
</dbReference>
<keyword evidence="3" id="KW-0479">Metal-binding</keyword>
<evidence type="ECO:0000313" key="9">
    <source>
        <dbReference type="EMBL" id="HHE32868.1"/>
    </source>
</evidence>
<feature type="transmembrane region" description="Helical" evidence="7">
    <location>
        <begin position="112"/>
        <end position="130"/>
    </location>
</feature>
<keyword evidence="7" id="KW-0812">Transmembrane</keyword>
<keyword evidence="7" id="KW-0472">Membrane</keyword>
<keyword evidence="1" id="KW-0813">Transport</keyword>
<dbReference type="Pfam" id="PF12801">
    <property type="entry name" value="Fer4_5"/>
    <property type="match status" value="2"/>
</dbReference>
<evidence type="ECO:0000256" key="2">
    <source>
        <dbReference type="ARBA" id="ARBA00022485"/>
    </source>
</evidence>
<organism evidence="9">
    <name type="scientific">Chlorobaculum parvum</name>
    <dbReference type="NCBI Taxonomy" id="274539"/>
    <lineage>
        <taxon>Bacteria</taxon>
        <taxon>Pseudomonadati</taxon>
        <taxon>Chlorobiota</taxon>
        <taxon>Chlorobiia</taxon>
        <taxon>Chlorobiales</taxon>
        <taxon>Chlorobiaceae</taxon>
        <taxon>Chlorobaculum</taxon>
    </lineage>
</organism>
<dbReference type="InterPro" id="IPR051684">
    <property type="entry name" value="Electron_Trans/Redox"/>
</dbReference>
<evidence type="ECO:0000256" key="7">
    <source>
        <dbReference type="SAM" id="Phobius"/>
    </source>
</evidence>
<dbReference type="GO" id="GO:0005886">
    <property type="term" value="C:plasma membrane"/>
    <property type="evidence" value="ECO:0007669"/>
    <property type="project" value="TreeGrafter"/>
</dbReference>
<dbReference type="GO" id="GO:0046872">
    <property type="term" value="F:metal ion binding"/>
    <property type="evidence" value="ECO:0007669"/>
    <property type="project" value="UniProtKB-KW"/>
</dbReference>
<name>A0A7C5DGD2_9CHLB</name>
<dbReference type="InterPro" id="IPR017896">
    <property type="entry name" value="4Fe4S_Fe-S-bd"/>
</dbReference>
<dbReference type="Pfam" id="PF13746">
    <property type="entry name" value="Fer4_18"/>
    <property type="match status" value="1"/>
</dbReference>
<reference evidence="9" key="1">
    <citation type="journal article" date="2020" name="mSystems">
        <title>Genome- and Community-Level Interaction Insights into Carbon Utilization and Element Cycling Functions of Hydrothermarchaeota in Hydrothermal Sediment.</title>
        <authorList>
            <person name="Zhou Z."/>
            <person name="Liu Y."/>
            <person name="Xu W."/>
            <person name="Pan J."/>
            <person name="Luo Z.H."/>
            <person name="Li M."/>
        </authorList>
    </citation>
    <scope>NUCLEOTIDE SEQUENCE [LARGE SCALE GENOMIC DNA]</scope>
    <source>
        <strain evidence="9">HyVt-633</strain>
    </source>
</reference>
<dbReference type="PANTHER" id="PTHR30176">
    <property type="entry name" value="FERREDOXIN-TYPE PROTEIN NAPH"/>
    <property type="match status" value="1"/>
</dbReference>
<comment type="caution">
    <text evidence="9">The sequence shown here is derived from an EMBL/GenBank/DDBJ whole genome shotgun (WGS) entry which is preliminary data.</text>
</comment>
<dbReference type="Proteomes" id="UP000886058">
    <property type="component" value="Unassembled WGS sequence"/>
</dbReference>
<dbReference type="InterPro" id="IPR017900">
    <property type="entry name" value="4Fe4S_Fe_S_CS"/>
</dbReference>
<protein>
    <submittedName>
        <fullName evidence="9">4Fe-4S binding protein</fullName>
    </submittedName>
</protein>
<feature type="transmembrane region" description="Helical" evidence="7">
    <location>
        <begin position="54"/>
        <end position="76"/>
    </location>
</feature>
<keyword evidence="7" id="KW-1133">Transmembrane helix</keyword>
<dbReference type="PANTHER" id="PTHR30176:SF3">
    <property type="entry name" value="FERREDOXIN-TYPE PROTEIN NAPH"/>
    <property type="match status" value="1"/>
</dbReference>
<keyword evidence="4" id="KW-0249">Electron transport</keyword>
<evidence type="ECO:0000256" key="3">
    <source>
        <dbReference type="ARBA" id="ARBA00022723"/>
    </source>
</evidence>
<keyword evidence="5" id="KW-0408">Iron</keyword>
<dbReference type="EMBL" id="DRSQ01000209">
    <property type="protein sequence ID" value="HHE32868.1"/>
    <property type="molecule type" value="Genomic_DNA"/>
</dbReference>
<accession>A0A7C5DGD2</accession>
<dbReference type="Gene3D" id="3.30.70.20">
    <property type="match status" value="1"/>
</dbReference>
<evidence type="ECO:0000256" key="6">
    <source>
        <dbReference type="ARBA" id="ARBA00023014"/>
    </source>
</evidence>